<accession>A0AA39W1N5</accession>
<sequence length="189" mass="20842">MPTSWSSERLGVDRRNMVMVHGNFISEVDVSLASASAWELWSLEIRISSHRMNLDIRVLTCLRRMGKIKRPKRKPFDSGIDGIDTECMLLEEIRVTSLDPREIGSQPSGEPTELLVKIILRSDDPNKTVLIGQGSTRREERLTQGPEAVAQIPPHKQDKSPPGAHKPPPGALKSPPGAHEPPPGALKSP</sequence>
<evidence type="ECO:0000313" key="2">
    <source>
        <dbReference type="EMBL" id="KAK0606609.1"/>
    </source>
</evidence>
<feature type="compositionally biased region" description="Pro residues" evidence="1">
    <location>
        <begin position="178"/>
        <end position="189"/>
    </location>
</feature>
<evidence type="ECO:0000256" key="1">
    <source>
        <dbReference type="SAM" id="MobiDB-lite"/>
    </source>
</evidence>
<organism evidence="2 3">
    <name type="scientific">Acer saccharum</name>
    <name type="common">Sugar maple</name>
    <dbReference type="NCBI Taxonomy" id="4024"/>
    <lineage>
        <taxon>Eukaryota</taxon>
        <taxon>Viridiplantae</taxon>
        <taxon>Streptophyta</taxon>
        <taxon>Embryophyta</taxon>
        <taxon>Tracheophyta</taxon>
        <taxon>Spermatophyta</taxon>
        <taxon>Magnoliopsida</taxon>
        <taxon>eudicotyledons</taxon>
        <taxon>Gunneridae</taxon>
        <taxon>Pentapetalae</taxon>
        <taxon>rosids</taxon>
        <taxon>malvids</taxon>
        <taxon>Sapindales</taxon>
        <taxon>Sapindaceae</taxon>
        <taxon>Hippocastanoideae</taxon>
        <taxon>Acereae</taxon>
        <taxon>Acer</taxon>
    </lineage>
</organism>
<dbReference type="Proteomes" id="UP001168877">
    <property type="component" value="Unassembled WGS sequence"/>
</dbReference>
<evidence type="ECO:0000313" key="3">
    <source>
        <dbReference type="Proteomes" id="UP001168877"/>
    </source>
</evidence>
<name>A0AA39W1N5_ACESA</name>
<keyword evidence="3" id="KW-1185">Reference proteome</keyword>
<feature type="region of interest" description="Disordered" evidence="1">
    <location>
        <begin position="127"/>
        <end position="189"/>
    </location>
</feature>
<comment type="caution">
    <text evidence="2">The sequence shown here is derived from an EMBL/GenBank/DDBJ whole genome shotgun (WGS) entry which is preliminary data.</text>
</comment>
<protein>
    <submittedName>
        <fullName evidence="2">Uncharacterized protein</fullName>
    </submittedName>
</protein>
<proteinExistence type="predicted"/>
<reference evidence="2" key="2">
    <citation type="submission" date="2023-06" db="EMBL/GenBank/DDBJ databases">
        <authorList>
            <person name="Swenson N.G."/>
            <person name="Wegrzyn J.L."/>
            <person name="Mcevoy S.L."/>
        </authorList>
    </citation>
    <scope>NUCLEOTIDE SEQUENCE</scope>
    <source>
        <strain evidence="2">NS2018</strain>
        <tissue evidence="2">Leaf</tissue>
    </source>
</reference>
<reference evidence="2" key="1">
    <citation type="journal article" date="2022" name="Plant J.">
        <title>Strategies of tolerance reflected in two North American maple genomes.</title>
        <authorList>
            <person name="McEvoy S.L."/>
            <person name="Sezen U.U."/>
            <person name="Trouern-Trend A."/>
            <person name="McMahon S.M."/>
            <person name="Schaberg P.G."/>
            <person name="Yang J."/>
            <person name="Wegrzyn J.L."/>
            <person name="Swenson N.G."/>
        </authorList>
    </citation>
    <scope>NUCLEOTIDE SEQUENCE</scope>
    <source>
        <strain evidence="2">NS2018</strain>
    </source>
</reference>
<dbReference type="AlphaFoldDB" id="A0AA39W1N5"/>
<dbReference type="EMBL" id="JAUESC010000001">
    <property type="protein sequence ID" value="KAK0606609.1"/>
    <property type="molecule type" value="Genomic_DNA"/>
</dbReference>
<gene>
    <name evidence="2" type="ORF">LWI29_001424</name>
</gene>